<proteinExistence type="predicted"/>
<evidence type="ECO:0000313" key="1">
    <source>
        <dbReference type="EMBL" id="AIF04352.1"/>
    </source>
</evidence>
<reference evidence="1" key="1">
    <citation type="journal article" date="2014" name="Genome Biol. Evol.">
        <title>Pangenome evidence for extensive interdomain horizontal transfer affecting lineage core and shell genes in uncultured planktonic thaumarchaeota and euryarchaeota.</title>
        <authorList>
            <person name="Deschamps P."/>
            <person name="Zivanovic Y."/>
            <person name="Moreira D."/>
            <person name="Rodriguez-Valera F."/>
            <person name="Lopez-Garcia P."/>
        </authorList>
    </citation>
    <scope>NUCLEOTIDE SEQUENCE</scope>
</reference>
<dbReference type="EMBL" id="KF900706">
    <property type="protein sequence ID" value="AIF04352.1"/>
    <property type="molecule type" value="Genomic_DNA"/>
</dbReference>
<accession>A0A075GQE5</accession>
<dbReference type="AlphaFoldDB" id="A0A075GQE5"/>
<sequence>MSWIKIPLKYDGKCVVCNLMVKKNEMGFWSRGIGVKHEKCAEKNIDLKCTICDGSVGCPSCEFIEDCNPQAVSPLCICKKCEQLEDPFVLYKKAVIEKFPILNIKI</sequence>
<protein>
    <submittedName>
        <fullName evidence="1">Uncharacterized protein</fullName>
    </submittedName>
</protein>
<organism evidence="1">
    <name type="scientific">uncultured marine thaumarchaeote KM3_173_E01</name>
    <dbReference type="NCBI Taxonomy" id="1456050"/>
    <lineage>
        <taxon>Archaea</taxon>
        <taxon>Nitrososphaerota</taxon>
        <taxon>environmental samples</taxon>
    </lineage>
</organism>
<name>A0A075GQE5_9ARCH</name>